<dbReference type="STRING" id="501024.RTCCBAU85039_6701"/>
<evidence type="ECO:0000313" key="3">
    <source>
        <dbReference type="EMBL" id="SEP32283.1"/>
    </source>
</evidence>
<accession>A0A1H8WXQ9</accession>
<dbReference type="EMBL" id="FNXB01000092">
    <property type="protein sequence ID" value="SEI21668.1"/>
    <property type="molecule type" value="Genomic_DNA"/>
</dbReference>
<dbReference type="Proteomes" id="UP000198939">
    <property type="component" value="Unassembled WGS sequence"/>
</dbReference>
<gene>
    <name evidence="2" type="ORF">RTCCBAU85039_6701</name>
    <name evidence="3" type="ORF">SAMN05216228_10845</name>
</gene>
<evidence type="ECO:0000313" key="2">
    <source>
        <dbReference type="EMBL" id="SEI21668.1"/>
    </source>
</evidence>
<evidence type="ECO:0000313" key="4">
    <source>
        <dbReference type="Proteomes" id="UP000183063"/>
    </source>
</evidence>
<proteinExistence type="predicted"/>
<name>A0A1H8WXQ9_9HYPH</name>
<feature type="region of interest" description="Disordered" evidence="1">
    <location>
        <begin position="1"/>
        <end position="29"/>
    </location>
</feature>
<evidence type="ECO:0000313" key="5">
    <source>
        <dbReference type="Proteomes" id="UP000198939"/>
    </source>
</evidence>
<keyword evidence="5" id="KW-1185">Reference proteome</keyword>
<dbReference type="AlphaFoldDB" id="A0A1H8WXQ9"/>
<reference evidence="4" key="1">
    <citation type="submission" date="2016-10" db="EMBL/GenBank/DDBJ databases">
        <authorList>
            <person name="Wibberg D."/>
        </authorList>
    </citation>
    <scope>NUCLEOTIDE SEQUENCE [LARGE SCALE GENOMIC DNA]</scope>
</reference>
<reference evidence="3 5" key="2">
    <citation type="submission" date="2016-10" db="EMBL/GenBank/DDBJ databases">
        <authorList>
            <person name="Varghese N."/>
            <person name="Submissions S."/>
        </authorList>
    </citation>
    <scope>NUCLEOTIDE SEQUENCE [LARGE SCALE GENOMIC DNA]</scope>
    <source>
        <strain evidence="3 5">CGMCC 1.7071</strain>
    </source>
</reference>
<evidence type="ECO:0000256" key="1">
    <source>
        <dbReference type="SAM" id="MobiDB-lite"/>
    </source>
</evidence>
<dbReference type="Proteomes" id="UP000183063">
    <property type="component" value="Unassembled WGS sequence"/>
</dbReference>
<reference evidence="2" key="3">
    <citation type="submission" date="2016-10" db="EMBL/GenBank/DDBJ databases">
        <authorList>
            <person name="de Groot N.N."/>
        </authorList>
    </citation>
    <scope>NUCLEOTIDE SEQUENCE [LARGE SCALE GENOMIC DNA]</scope>
    <source>
        <strain evidence="2">CCBAU85039</strain>
    </source>
</reference>
<protein>
    <submittedName>
        <fullName evidence="2">Uncharacterized protein</fullName>
    </submittedName>
</protein>
<organism evidence="2 4">
    <name type="scientific">Rhizobium tibeticum</name>
    <dbReference type="NCBI Taxonomy" id="501024"/>
    <lineage>
        <taxon>Bacteria</taxon>
        <taxon>Pseudomonadati</taxon>
        <taxon>Pseudomonadota</taxon>
        <taxon>Alphaproteobacteria</taxon>
        <taxon>Hyphomicrobiales</taxon>
        <taxon>Rhizobiaceae</taxon>
        <taxon>Rhizobium/Agrobacterium group</taxon>
        <taxon>Rhizobium</taxon>
    </lineage>
</organism>
<sequence length="29" mass="3002">MHPPIGVIVGPRDLQGQKPAASRLHAGTP</sequence>
<dbReference type="EMBL" id="FOCV01000084">
    <property type="protein sequence ID" value="SEP32283.1"/>
    <property type="molecule type" value="Genomic_DNA"/>
</dbReference>